<feature type="compositionally biased region" description="Low complexity" evidence="1">
    <location>
        <begin position="289"/>
        <end position="298"/>
    </location>
</feature>
<protein>
    <submittedName>
        <fullName evidence="2">Unplaced genomic scaffold PAXINscaffold_2036, whole genome shotgun sequence</fullName>
    </submittedName>
</protein>
<dbReference type="Proteomes" id="UP000053647">
    <property type="component" value="Unassembled WGS sequence"/>
</dbReference>
<name>A0A0C9SLT3_PAXIN</name>
<reference evidence="3" key="2">
    <citation type="submission" date="2015-01" db="EMBL/GenBank/DDBJ databases">
        <title>Evolutionary Origins and Diversification of the Mycorrhizal Mutualists.</title>
        <authorList>
            <consortium name="DOE Joint Genome Institute"/>
            <consortium name="Mycorrhizal Genomics Consortium"/>
            <person name="Kohler A."/>
            <person name="Kuo A."/>
            <person name="Nagy L.G."/>
            <person name="Floudas D."/>
            <person name="Copeland A."/>
            <person name="Barry K.W."/>
            <person name="Cichocki N."/>
            <person name="Veneault-Fourrey C."/>
            <person name="LaButti K."/>
            <person name="Lindquist E.A."/>
            <person name="Lipzen A."/>
            <person name="Lundell T."/>
            <person name="Morin E."/>
            <person name="Murat C."/>
            <person name="Riley R."/>
            <person name="Ohm R."/>
            <person name="Sun H."/>
            <person name="Tunlid A."/>
            <person name="Henrissat B."/>
            <person name="Grigoriev I.V."/>
            <person name="Hibbett D.S."/>
            <person name="Martin F."/>
        </authorList>
    </citation>
    <scope>NUCLEOTIDE SEQUENCE [LARGE SCALE GENOMIC DNA]</scope>
    <source>
        <strain evidence="3">ATCC 200175</strain>
    </source>
</reference>
<evidence type="ECO:0000313" key="3">
    <source>
        <dbReference type="Proteomes" id="UP000053647"/>
    </source>
</evidence>
<proteinExistence type="predicted"/>
<sequence>MYKNFGDPFQHSSRLGSVTLAQLATIQVAESEVDTYFTACEEYRLSGVTLPFWHDWSLSEPSRFLTPEPLHHWHCMWYDHDLKWCLRTVGSQELDFRFAILQPVVGQQHFKTGKYIIALVAGANGPSPAFIRAIHALMDFRYLSQAPVLTDTICQKISEALQEFHDNKHAIISLGGRCGKKNNALDNWYIPKLELMQSVVPSVSNVGSILQWSADTTEHAHITLIKDPGEATNNHNHDPQICRFLDRAEKCCLFDDAVCLSLAASEASRIKDNVDGNGDRDGNGDGDSDNNNNNNNNGYVEIPEIHPASAHKLVQHGSMAVRPLRTLICGSVAIHLNYDPSI</sequence>
<dbReference type="OrthoDB" id="3232986at2759"/>
<dbReference type="EMBL" id="KN821358">
    <property type="protein sequence ID" value="KIJ04974.1"/>
    <property type="molecule type" value="Genomic_DNA"/>
</dbReference>
<keyword evidence="3" id="KW-1185">Reference proteome</keyword>
<reference evidence="2 3" key="1">
    <citation type="submission" date="2014-06" db="EMBL/GenBank/DDBJ databases">
        <authorList>
            <consortium name="DOE Joint Genome Institute"/>
            <person name="Kuo A."/>
            <person name="Kohler A."/>
            <person name="Nagy L.G."/>
            <person name="Floudas D."/>
            <person name="Copeland A."/>
            <person name="Barry K.W."/>
            <person name="Cichocki N."/>
            <person name="Veneault-Fourrey C."/>
            <person name="LaButti K."/>
            <person name="Lindquist E.A."/>
            <person name="Lipzen A."/>
            <person name="Lundell T."/>
            <person name="Morin E."/>
            <person name="Murat C."/>
            <person name="Sun H."/>
            <person name="Tunlid A."/>
            <person name="Henrissat B."/>
            <person name="Grigoriev I.V."/>
            <person name="Hibbett D.S."/>
            <person name="Martin F."/>
            <person name="Nordberg H.P."/>
            <person name="Cantor M.N."/>
            <person name="Hua S.X."/>
        </authorList>
    </citation>
    <scope>NUCLEOTIDE SEQUENCE [LARGE SCALE GENOMIC DNA]</scope>
    <source>
        <strain evidence="2 3">ATCC 200175</strain>
    </source>
</reference>
<feature type="region of interest" description="Disordered" evidence="1">
    <location>
        <begin position="271"/>
        <end position="301"/>
    </location>
</feature>
<gene>
    <name evidence="2" type="ORF">PAXINDRAFT_21746</name>
</gene>
<feature type="compositionally biased region" description="Basic and acidic residues" evidence="1">
    <location>
        <begin position="271"/>
        <end position="283"/>
    </location>
</feature>
<evidence type="ECO:0000313" key="2">
    <source>
        <dbReference type="EMBL" id="KIJ04974.1"/>
    </source>
</evidence>
<accession>A0A0C9SLT3</accession>
<dbReference type="InterPro" id="IPR041078">
    <property type="entry name" value="Plavaka"/>
</dbReference>
<dbReference type="AlphaFoldDB" id="A0A0C9SLT3"/>
<dbReference type="Pfam" id="PF18759">
    <property type="entry name" value="Plavaka"/>
    <property type="match status" value="1"/>
</dbReference>
<organism evidence="2 3">
    <name type="scientific">Paxillus involutus ATCC 200175</name>
    <dbReference type="NCBI Taxonomy" id="664439"/>
    <lineage>
        <taxon>Eukaryota</taxon>
        <taxon>Fungi</taxon>
        <taxon>Dikarya</taxon>
        <taxon>Basidiomycota</taxon>
        <taxon>Agaricomycotina</taxon>
        <taxon>Agaricomycetes</taxon>
        <taxon>Agaricomycetidae</taxon>
        <taxon>Boletales</taxon>
        <taxon>Paxilineae</taxon>
        <taxon>Paxillaceae</taxon>
        <taxon>Paxillus</taxon>
    </lineage>
</organism>
<evidence type="ECO:0000256" key="1">
    <source>
        <dbReference type="SAM" id="MobiDB-lite"/>
    </source>
</evidence>
<dbReference type="HOGENOM" id="CLU_006344_12_0_1"/>